<dbReference type="EMBL" id="GBXM01001271">
    <property type="protein sequence ID" value="JAI07307.1"/>
    <property type="molecule type" value="Transcribed_RNA"/>
</dbReference>
<dbReference type="AlphaFoldDB" id="A0A0E9XY25"/>
<name>A0A0E9XY25_ANGAN</name>
<sequence length="18" mass="2210">MVKYREIIRHASTDEFTI</sequence>
<protein>
    <submittedName>
        <fullName evidence="1">Uncharacterized protein</fullName>
    </submittedName>
</protein>
<proteinExistence type="predicted"/>
<accession>A0A0E9XY25</accession>
<reference evidence="1" key="2">
    <citation type="journal article" date="2015" name="Fish Shellfish Immunol.">
        <title>Early steps in the European eel (Anguilla anguilla)-Vibrio vulnificus interaction in the gills: Role of the RtxA13 toxin.</title>
        <authorList>
            <person name="Callol A."/>
            <person name="Pajuelo D."/>
            <person name="Ebbesson L."/>
            <person name="Teles M."/>
            <person name="MacKenzie S."/>
            <person name="Amaro C."/>
        </authorList>
    </citation>
    <scope>NUCLEOTIDE SEQUENCE</scope>
</reference>
<reference evidence="1" key="1">
    <citation type="submission" date="2014-11" db="EMBL/GenBank/DDBJ databases">
        <authorList>
            <person name="Amaro Gonzalez C."/>
        </authorList>
    </citation>
    <scope>NUCLEOTIDE SEQUENCE</scope>
</reference>
<evidence type="ECO:0000313" key="1">
    <source>
        <dbReference type="EMBL" id="JAI07307.1"/>
    </source>
</evidence>
<organism evidence="1">
    <name type="scientific">Anguilla anguilla</name>
    <name type="common">European freshwater eel</name>
    <name type="synonym">Muraena anguilla</name>
    <dbReference type="NCBI Taxonomy" id="7936"/>
    <lineage>
        <taxon>Eukaryota</taxon>
        <taxon>Metazoa</taxon>
        <taxon>Chordata</taxon>
        <taxon>Craniata</taxon>
        <taxon>Vertebrata</taxon>
        <taxon>Euteleostomi</taxon>
        <taxon>Actinopterygii</taxon>
        <taxon>Neopterygii</taxon>
        <taxon>Teleostei</taxon>
        <taxon>Anguilliformes</taxon>
        <taxon>Anguillidae</taxon>
        <taxon>Anguilla</taxon>
    </lineage>
</organism>